<dbReference type="Pfam" id="PF02590">
    <property type="entry name" value="SPOUT_MTase"/>
    <property type="match status" value="1"/>
</dbReference>
<keyword evidence="7" id="KW-0472">Membrane</keyword>
<accession>A0A6G1C0I4</accession>
<keyword evidence="4" id="KW-0328">Glycosyltransferase</keyword>
<evidence type="ECO:0000256" key="2">
    <source>
        <dbReference type="ARBA" id="ARBA00004606"/>
    </source>
</evidence>
<evidence type="ECO:0000259" key="9">
    <source>
        <dbReference type="Pfam" id="PF04755"/>
    </source>
</evidence>
<dbReference type="Proteomes" id="UP000479710">
    <property type="component" value="Unassembled WGS sequence"/>
</dbReference>
<keyword evidence="6" id="KW-0809">Transit peptide</keyword>
<dbReference type="GO" id="GO:0008168">
    <property type="term" value="F:methyltransferase activity"/>
    <property type="evidence" value="ECO:0007669"/>
    <property type="project" value="InterPro"/>
</dbReference>
<proteinExistence type="predicted"/>
<protein>
    <recommendedName>
        <fullName evidence="9">Plastid lipid-associated protein/fibrillin conserved domain-containing protein</fullName>
    </recommendedName>
</protein>
<feature type="domain" description="Plastid lipid-associated protein/fibrillin conserved" evidence="9">
    <location>
        <begin position="238"/>
        <end position="358"/>
    </location>
</feature>
<evidence type="ECO:0000256" key="7">
    <source>
        <dbReference type="ARBA" id="ARBA00023136"/>
    </source>
</evidence>
<dbReference type="GO" id="GO:0006364">
    <property type="term" value="P:rRNA processing"/>
    <property type="evidence" value="ECO:0007669"/>
    <property type="project" value="InterPro"/>
</dbReference>
<evidence type="ECO:0000256" key="5">
    <source>
        <dbReference type="ARBA" id="ARBA00022679"/>
    </source>
</evidence>
<dbReference type="SUPFAM" id="SSF75217">
    <property type="entry name" value="alpha/beta knot"/>
    <property type="match status" value="1"/>
</dbReference>
<dbReference type="GO" id="GO:0009536">
    <property type="term" value="C:plastid"/>
    <property type="evidence" value="ECO:0007669"/>
    <property type="project" value="UniProtKB-SubCell"/>
</dbReference>
<dbReference type="PANTHER" id="PTHR31042:SF150">
    <property type="entry name" value="OS06G0661900 PROTEIN"/>
    <property type="match status" value="1"/>
</dbReference>
<evidence type="ECO:0000313" key="10">
    <source>
        <dbReference type="EMBL" id="KAF0894145.1"/>
    </source>
</evidence>
<dbReference type="InterPro" id="IPR029026">
    <property type="entry name" value="tRNA_m1G_MTases_N"/>
</dbReference>
<dbReference type="EMBL" id="SPHZ02000011">
    <property type="protein sequence ID" value="KAF0894145.1"/>
    <property type="molecule type" value="Genomic_DNA"/>
</dbReference>
<evidence type="ECO:0000256" key="6">
    <source>
        <dbReference type="ARBA" id="ARBA00022946"/>
    </source>
</evidence>
<dbReference type="InterPro" id="IPR003406">
    <property type="entry name" value="Glyco_trans_14"/>
</dbReference>
<keyword evidence="5" id="KW-0808">Transferase</keyword>
<gene>
    <name evidence="10" type="ORF">E2562_034881</name>
</gene>
<dbReference type="GO" id="GO:0016757">
    <property type="term" value="F:glycosyltransferase activity"/>
    <property type="evidence" value="ECO:0007669"/>
    <property type="project" value="UniProtKB-KW"/>
</dbReference>
<keyword evidence="3" id="KW-0934">Plastid</keyword>
<evidence type="ECO:0000256" key="8">
    <source>
        <dbReference type="ARBA" id="ARBA00023180"/>
    </source>
</evidence>
<dbReference type="InterPro" id="IPR006843">
    <property type="entry name" value="PAP/fibrillin_dom"/>
</dbReference>
<sequence>MKAHQLWQLGIKDMKGHEGRYTIYVHASREKPEHVSPLFMGRDIHSEKVVWGKISMVDAERRLLSNALEDIDNQHFVLLSDSCVPFHNFDYVYDYLIGTNISFIDSFYDPGPHGNFRYSKNMLPEVRESDFRKGSQWFSVKRQHALMIIADSLYYTKFKLYCKPGMEDGRNCYADEHYLPTLFHMMDPNGISNWSVTHVDWSEGKWHPKAYRANDVTYELLKNITSIDMSYHITSDSKVKGTDRGVLLPKDGHQEVADVALQLAKYCIDDPVKSPLIFGEWEVVYCSVPTSPGGLYRTPLGRLIFKTDEMVQVVEAPDVVRNKVSFSVFGFDGVVSLKGNLNVLDGKWIQVIFEPPEVKRAMPMRVLTVGKKRSRGTQLILEEYKDKLGYYCDIEDVLIKSNPKLTSDVNVQVEAEDVAIMLQLKPEDFVVVLDENGKDITSEQVADLVGDAGNTVVEHCRHSGQLVEHGSLGELEPVEDEHLLLAAAILVKV</sequence>
<dbReference type="Pfam" id="PF04755">
    <property type="entry name" value="PAP_fibrillin"/>
    <property type="match status" value="1"/>
</dbReference>
<dbReference type="AlphaFoldDB" id="A0A6G1C0I4"/>
<dbReference type="OrthoDB" id="191334at2759"/>
<evidence type="ECO:0000256" key="4">
    <source>
        <dbReference type="ARBA" id="ARBA00022676"/>
    </source>
</evidence>
<dbReference type="InterPro" id="IPR029028">
    <property type="entry name" value="Alpha/beta_knot_MTases"/>
</dbReference>
<dbReference type="InterPro" id="IPR044174">
    <property type="entry name" value="BC10-like"/>
</dbReference>
<dbReference type="InterPro" id="IPR003742">
    <property type="entry name" value="RlmH-like"/>
</dbReference>
<evidence type="ECO:0000313" key="11">
    <source>
        <dbReference type="Proteomes" id="UP000479710"/>
    </source>
</evidence>
<reference evidence="10 11" key="1">
    <citation type="submission" date="2019-11" db="EMBL/GenBank/DDBJ databases">
        <title>Whole genome sequence of Oryza granulata.</title>
        <authorList>
            <person name="Li W."/>
        </authorList>
    </citation>
    <scope>NUCLEOTIDE SEQUENCE [LARGE SCALE GENOMIC DNA]</scope>
    <source>
        <strain evidence="11">cv. Menghai</strain>
        <tissue evidence="10">Leaf</tissue>
    </source>
</reference>
<keyword evidence="8" id="KW-0325">Glycoprotein</keyword>
<comment type="caution">
    <text evidence="10">The sequence shown here is derived from an EMBL/GenBank/DDBJ whole genome shotgun (WGS) entry which is preliminary data.</text>
</comment>
<dbReference type="GO" id="GO:0016020">
    <property type="term" value="C:membrane"/>
    <property type="evidence" value="ECO:0007669"/>
    <property type="project" value="UniProtKB-SubCell"/>
</dbReference>
<dbReference type="PANTHER" id="PTHR31042">
    <property type="entry name" value="CORE-2/I-BRANCHING BETA-1,6-N-ACETYLGLUCOSAMINYLTRANSFERASE FAMILY PROTEIN-RELATED"/>
    <property type="match status" value="1"/>
</dbReference>
<dbReference type="Gene3D" id="3.40.1280.10">
    <property type="match status" value="1"/>
</dbReference>
<name>A0A6G1C0I4_9ORYZ</name>
<evidence type="ECO:0000256" key="1">
    <source>
        <dbReference type="ARBA" id="ARBA00004474"/>
    </source>
</evidence>
<organism evidence="10 11">
    <name type="scientific">Oryza meyeriana var. granulata</name>
    <dbReference type="NCBI Taxonomy" id="110450"/>
    <lineage>
        <taxon>Eukaryota</taxon>
        <taxon>Viridiplantae</taxon>
        <taxon>Streptophyta</taxon>
        <taxon>Embryophyta</taxon>
        <taxon>Tracheophyta</taxon>
        <taxon>Spermatophyta</taxon>
        <taxon>Magnoliopsida</taxon>
        <taxon>Liliopsida</taxon>
        <taxon>Poales</taxon>
        <taxon>Poaceae</taxon>
        <taxon>BOP clade</taxon>
        <taxon>Oryzoideae</taxon>
        <taxon>Oryzeae</taxon>
        <taxon>Oryzinae</taxon>
        <taxon>Oryza</taxon>
        <taxon>Oryza meyeriana</taxon>
    </lineage>
</organism>
<dbReference type="Pfam" id="PF02485">
    <property type="entry name" value="Branch"/>
    <property type="match status" value="1"/>
</dbReference>
<comment type="subcellular location">
    <subcellularLocation>
        <location evidence="2">Membrane</location>
        <topology evidence="2">Single-pass type II membrane protein</topology>
    </subcellularLocation>
    <subcellularLocation>
        <location evidence="1">Plastid</location>
    </subcellularLocation>
</comment>
<keyword evidence="11" id="KW-1185">Reference proteome</keyword>
<evidence type="ECO:0000256" key="3">
    <source>
        <dbReference type="ARBA" id="ARBA00022640"/>
    </source>
</evidence>